<organism evidence="6 9">
    <name type="scientific">Morganella morganii</name>
    <name type="common">Proteus morganii</name>
    <dbReference type="NCBI Taxonomy" id="582"/>
    <lineage>
        <taxon>Bacteria</taxon>
        <taxon>Pseudomonadati</taxon>
        <taxon>Pseudomonadota</taxon>
        <taxon>Gammaproteobacteria</taxon>
        <taxon>Enterobacterales</taxon>
        <taxon>Morganellaceae</taxon>
        <taxon>Morganella</taxon>
    </lineage>
</organism>
<evidence type="ECO:0000256" key="1">
    <source>
        <dbReference type="ARBA" id="ARBA00023284"/>
    </source>
</evidence>
<dbReference type="PANTHER" id="PTHR35272">
    <property type="entry name" value="THIOL:DISULFIDE INTERCHANGE PROTEIN DSBC-RELATED"/>
    <property type="match status" value="1"/>
</dbReference>
<feature type="signal peptide" evidence="2">
    <location>
        <begin position="1"/>
        <end position="21"/>
    </location>
</feature>
<dbReference type="InterPro" id="IPR051470">
    <property type="entry name" value="Thiol:disulfide_interchange"/>
</dbReference>
<dbReference type="STRING" id="582.AL531_01910"/>
<evidence type="ECO:0000259" key="3">
    <source>
        <dbReference type="PROSITE" id="PS51352"/>
    </source>
</evidence>
<keyword evidence="2" id="KW-0732">Signal</keyword>
<dbReference type="OrthoDB" id="9780340at2"/>
<gene>
    <name evidence="4" type="ORF">AM380_01150</name>
    <name evidence="6" type="ORF">CYG68_16560</name>
    <name evidence="7" type="ORF">OSC06_16165</name>
    <name evidence="5" type="ORF">PN925_000393</name>
</gene>
<dbReference type="InterPro" id="IPR041205">
    <property type="entry name" value="ScsC_N"/>
</dbReference>
<evidence type="ECO:0000313" key="4">
    <source>
        <dbReference type="EMBL" id="AWC92359.1"/>
    </source>
</evidence>
<dbReference type="GO" id="GO:0015036">
    <property type="term" value="F:disulfide oxidoreductase activity"/>
    <property type="evidence" value="ECO:0007669"/>
    <property type="project" value="UniProtKB-ARBA"/>
</dbReference>
<reference evidence="6" key="1">
    <citation type="submission" date="2017-12" db="EMBL/GenBank/DDBJ databases">
        <title>Genome sequencing and analysis.</title>
        <authorList>
            <person name="Huang Y.-T."/>
        </authorList>
    </citation>
    <scope>NUCLEOTIDE SEQUENCE</scope>
    <source>
        <strain evidence="6">VGH116</strain>
    </source>
</reference>
<feature type="chain" id="PRO_5015032551" evidence="2">
    <location>
        <begin position="22"/>
        <end position="242"/>
    </location>
</feature>
<dbReference type="RefSeq" id="WP_004235609.1">
    <property type="nucleotide sequence ID" value="NZ_ABGYJJ040000001.1"/>
</dbReference>
<accession>A0A0A2RBI1</accession>
<dbReference type="PROSITE" id="PS00194">
    <property type="entry name" value="THIOREDOXIN_1"/>
    <property type="match status" value="1"/>
</dbReference>
<evidence type="ECO:0000256" key="2">
    <source>
        <dbReference type="SAM" id="SignalP"/>
    </source>
</evidence>
<dbReference type="Proteomes" id="UP001182247">
    <property type="component" value="Unassembled WGS sequence"/>
</dbReference>
<dbReference type="AlphaFoldDB" id="A0A0A2RBI1"/>
<dbReference type="EMBL" id="PKLF01000016">
    <property type="protein sequence ID" value="MBE8613995.1"/>
    <property type="molecule type" value="Genomic_DNA"/>
</dbReference>
<dbReference type="CDD" id="cd03023">
    <property type="entry name" value="DsbA_Com1_like"/>
    <property type="match status" value="1"/>
</dbReference>
<dbReference type="EMBL" id="JAPKIY010000032">
    <property type="protein sequence ID" value="MDS0899500.1"/>
    <property type="molecule type" value="Genomic_DNA"/>
</dbReference>
<dbReference type="InterPro" id="IPR017937">
    <property type="entry name" value="Thioredoxin_CS"/>
</dbReference>
<dbReference type="PANTHER" id="PTHR35272:SF3">
    <property type="entry name" value="THIOL:DISULFIDE INTERCHANGE PROTEIN DSBC"/>
    <property type="match status" value="1"/>
</dbReference>
<dbReference type="GeneID" id="93361340"/>
<evidence type="ECO:0000313" key="8">
    <source>
        <dbReference type="Proteomes" id="UP000244682"/>
    </source>
</evidence>
<dbReference type="InterPro" id="IPR013766">
    <property type="entry name" value="Thioredoxin_domain"/>
</dbReference>
<evidence type="ECO:0000313" key="5">
    <source>
        <dbReference type="EMBL" id="EMO9455071.1"/>
    </source>
</evidence>
<evidence type="ECO:0000313" key="7">
    <source>
        <dbReference type="EMBL" id="MDS0899500.1"/>
    </source>
</evidence>
<proteinExistence type="predicted"/>
<sequence length="242" mass="26603">MKKTLAALMIAPLIFTATAHAAAFTADQEAQVRELVRDTLVKNPEILEEAIMALQQKQTEKQTAQMKDAVKANADALFNDKYTPRIGSKSPKLTIVSFTDYNCPYCKRFDPQLEAMVKKYPDVAVVFKLLPFKGESSLNASRAALSVWESKPEAFAPLHNRLMQKKTALTQDDINSALKTAKAGDVKVTDNSMNTMRMNMMLAEQLGVQGTPATLIGDVMLPGAVDEAQLDAIIKEQLAKVK</sequence>
<protein>
    <submittedName>
        <fullName evidence="6">DsbA family protein</fullName>
    </submittedName>
    <submittedName>
        <fullName evidence="5">Thioredoxin domain-containing protein</fullName>
    </submittedName>
</protein>
<dbReference type="Proteomes" id="UP000650477">
    <property type="component" value="Unassembled WGS sequence"/>
</dbReference>
<dbReference type="Pfam" id="PF18312">
    <property type="entry name" value="ScsC_N"/>
    <property type="match status" value="1"/>
</dbReference>
<dbReference type="EMBL" id="ABKJEP030000002">
    <property type="protein sequence ID" value="EMO9455071.1"/>
    <property type="molecule type" value="Genomic_DNA"/>
</dbReference>
<dbReference type="SUPFAM" id="SSF52833">
    <property type="entry name" value="Thioredoxin-like"/>
    <property type="match status" value="1"/>
</dbReference>
<name>A0A0A2RBI1_MORMO</name>
<reference evidence="7" key="3">
    <citation type="submission" date="2023-02" db="EMBL/GenBank/DDBJ databases">
        <title>Detection, antimicrobial susceptibility and genomic characterization of NDM-producing species of Morganellaceae, Yersiniaceae, and Enterobacteriaceae other than Klebsiella.</title>
        <authorList>
            <person name="Camargo C.H."/>
            <person name="Sacchi C.T."/>
            <person name="Campos K.R."/>
        </authorList>
    </citation>
    <scope>NUCLEOTIDE SEQUENCE</scope>
    <source>
        <strain evidence="7">1189_21</strain>
    </source>
</reference>
<keyword evidence="1" id="KW-0676">Redox-active center</keyword>
<dbReference type="Proteomes" id="UP000244682">
    <property type="component" value="Chromosome"/>
</dbReference>
<dbReference type="PROSITE" id="PS51352">
    <property type="entry name" value="THIOREDOXIN_2"/>
    <property type="match status" value="1"/>
</dbReference>
<evidence type="ECO:0000313" key="6">
    <source>
        <dbReference type="EMBL" id="MBE8613995.1"/>
    </source>
</evidence>
<dbReference type="Pfam" id="PF13462">
    <property type="entry name" value="Thioredoxin_4"/>
    <property type="match status" value="1"/>
</dbReference>
<dbReference type="InterPro" id="IPR036249">
    <property type="entry name" value="Thioredoxin-like_sf"/>
</dbReference>
<dbReference type="EMBL" id="CP028956">
    <property type="protein sequence ID" value="AWC92359.1"/>
    <property type="molecule type" value="Genomic_DNA"/>
</dbReference>
<dbReference type="InterPro" id="IPR012336">
    <property type="entry name" value="Thioredoxin-like_fold"/>
</dbReference>
<dbReference type="Gene3D" id="3.40.30.10">
    <property type="entry name" value="Glutaredoxin"/>
    <property type="match status" value="1"/>
</dbReference>
<evidence type="ECO:0000313" key="9">
    <source>
        <dbReference type="Proteomes" id="UP000650477"/>
    </source>
</evidence>
<reference evidence="5" key="4">
    <citation type="submission" date="2024-02" db="EMBL/GenBank/DDBJ databases">
        <authorList>
            <consortium name="Clinical and Environmental Microbiology Branch: Whole genome sequencing antimicrobial resistance pathogens in the healthcare setting"/>
        </authorList>
    </citation>
    <scope>NUCLEOTIDE SEQUENCE</scope>
    <source>
        <strain evidence="5">2023KU-00017</strain>
    </source>
</reference>
<feature type="domain" description="Thioredoxin" evidence="3">
    <location>
        <begin position="24"/>
        <end position="239"/>
    </location>
</feature>
<reference evidence="4 8" key="2">
    <citation type="submission" date="2018-04" db="EMBL/GenBank/DDBJ databases">
        <title>Whole genome sequencing of Morganella morganii AR_0133.</title>
        <authorList>
            <person name="Conlan S."/>
            <person name="Thomas P.J."/>
            <person name="Mullikin J."/>
            <person name="Frank K.M."/>
            <person name="Segre J.A."/>
        </authorList>
    </citation>
    <scope>NUCLEOTIDE SEQUENCE [LARGE SCALE GENOMIC DNA]</scope>
    <source>
        <strain evidence="4 8">AR_0133</strain>
    </source>
</reference>